<feature type="compositionally biased region" description="Polar residues" evidence="1">
    <location>
        <begin position="356"/>
        <end position="369"/>
    </location>
</feature>
<feature type="region of interest" description="Disordered" evidence="1">
    <location>
        <begin position="1"/>
        <end position="24"/>
    </location>
</feature>
<dbReference type="EMBL" id="SGPM01000001">
    <property type="protein sequence ID" value="THH34086.1"/>
    <property type="molecule type" value="Genomic_DNA"/>
</dbReference>
<accession>A0A4S4N4V2</accession>
<dbReference type="OrthoDB" id="2270193at2759"/>
<sequence>MYSDSEVRNGQLAPPPPPPHLIRPMSPVPISPNVVHLILQYIAPPSQLLLPVPPFLLSKPLLQRHHFLAISPSDPHEYLCWPTDLSSSLNTIHLLESLPRPIDDDEPIPYPVQYTSDDEYSCAHVHITPSGEDGIRLVFQWDEHDGWKYHDARLMPFPAASTPSLLEALGSVSSGLRLRVPDVHDEHNSYGFDNDVSGTNDDDDYWNAYGAQDMDTGSPGPLAFSAKDTDGATEDAYWDRYTSVHGTADSTRPSPLPIQRKNYPTLEESSIDPDSPHPLPVPVRVVEEDATQEALPIPHSSLSQAINGNISRSPWDPASPQTLARLLADISPRHSPAVVSQTDDDDDDEERVSPVFDSSSTDELQTPSPSIGLGLTEDGHALVSPTADGNVVVEEEDEGSSAEFDETEYALRDSIRGLYSLWKVSRRKGTTHETDRDAFMRVVHEVVNQ</sequence>
<protein>
    <submittedName>
        <fullName evidence="2">Uncharacterized protein</fullName>
    </submittedName>
</protein>
<proteinExistence type="predicted"/>
<feature type="region of interest" description="Disordered" evidence="1">
    <location>
        <begin position="334"/>
        <end position="383"/>
    </location>
</feature>
<organism evidence="2 3">
    <name type="scientific">Antrodiella citrinella</name>
    <dbReference type="NCBI Taxonomy" id="2447956"/>
    <lineage>
        <taxon>Eukaryota</taxon>
        <taxon>Fungi</taxon>
        <taxon>Dikarya</taxon>
        <taxon>Basidiomycota</taxon>
        <taxon>Agaricomycotina</taxon>
        <taxon>Agaricomycetes</taxon>
        <taxon>Polyporales</taxon>
        <taxon>Steccherinaceae</taxon>
        <taxon>Antrodiella</taxon>
    </lineage>
</organism>
<gene>
    <name evidence="2" type="ORF">EUX98_g71</name>
</gene>
<evidence type="ECO:0000313" key="3">
    <source>
        <dbReference type="Proteomes" id="UP000308730"/>
    </source>
</evidence>
<evidence type="ECO:0000313" key="2">
    <source>
        <dbReference type="EMBL" id="THH34086.1"/>
    </source>
</evidence>
<feature type="compositionally biased region" description="Pro residues" evidence="1">
    <location>
        <begin position="13"/>
        <end position="24"/>
    </location>
</feature>
<keyword evidence="3" id="KW-1185">Reference proteome</keyword>
<comment type="caution">
    <text evidence="2">The sequence shown here is derived from an EMBL/GenBank/DDBJ whole genome shotgun (WGS) entry which is preliminary data.</text>
</comment>
<name>A0A4S4N4V2_9APHY</name>
<dbReference type="Proteomes" id="UP000308730">
    <property type="component" value="Unassembled WGS sequence"/>
</dbReference>
<evidence type="ECO:0000256" key="1">
    <source>
        <dbReference type="SAM" id="MobiDB-lite"/>
    </source>
</evidence>
<dbReference type="AlphaFoldDB" id="A0A4S4N4V2"/>
<reference evidence="2 3" key="1">
    <citation type="submission" date="2019-02" db="EMBL/GenBank/DDBJ databases">
        <title>Genome sequencing of the rare red list fungi Antrodiella citrinella (Flaviporus citrinellus).</title>
        <authorList>
            <person name="Buettner E."/>
            <person name="Kellner H."/>
        </authorList>
    </citation>
    <scope>NUCLEOTIDE SEQUENCE [LARGE SCALE GENOMIC DNA]</scope>
    <source>
        <strain evidence="2 3">DSM 108506</strain>
    </source>
</reference>